<dbReference type="SUPFAM" id="SSF56672">
    <property type="entry name" value="DNA/RNA polymerases"/>
    <property type="match status" value="1"/>
</dbReference>
<evidence type="ECO:0000313" key="3">
    <source>
        <dbReference type="RefSeq" id="XP_039133201.1"/>
    </source>
</evidence>
<gene>
    <name evidence="3" type="primary">LOC120270250</name>
</gene>
<feature type="domain" description="Reverse transcriptase Ty1/copia-type" evidence="1">
    <location>
        <begin position="3"/>
        <end position="132"/>
    </location>
</feature>
<dbReference type="AlphaFoldDB" id="A0AB40C327"/>
<reference evidence="3" key="1">
    <citation type="submission" date="2025-08" db="UniProtKB">
        <authorList>
            <consortium name="RefSeq"/>
        </authorList>
    </citation>
    <scope>IDENTIFICATION</scope>
</reference>
<organism evidence="2 3">
    <name type="scientific">Dioscorea cayennensis subsp. rotundata</name>
    <name type="common">White Guinea yam</name>
    <name type="synonym">Dioscorea rotundata</name>
    <dbReference type="NCBI Taxonomy" id="55577"/>
    <lineage>
        <taxon>Eukaryota</taxon>
        <taxon>Viridiplantae</taxon>
        <taxon>Streptophyta</taxon>
        <taxon>Embryophyta</taxon>
        <taxon>Tracheophyta</taxon>
        <taxon>Spermatophyta</taxon>
        <taxon>Magnoliopsida</taxon>
        <taxon>Liliopsida</taxon>
        <taxon>Dioscoreales</taxon>
        <taxon>Dioscoreaceae</taxon>
        <taxon>Dioscorea</taxon>
    </lineage>
</organism>
<protein>
    <submittedName>
        <fullName evidence="3">Uncharacterized mitochondrial protein AtMg00810-like</fullName>
    </submittedName>
</protein>
<dbReference type="GeneID" id="120270250"/>
<accession>A0AB40C327</accession>
<evidence type="ECO:0000259" key="1">
    <source>
        <dbReference type="Pfam" id="PF07727"/>
    </source>
</evidence>
<dbReference type="CDD" id="cd09272">
    <property type="entry name" value="RNase_HI_RT_Ty1"/>
    <property type="match status" value="1"/>
</dbReference>
<dbReference type="PANTHER" id="PTHR11439:SF497">
    <property type="entry name" value="CYSTEINE-RICH RLK (RECEPTOR-LIKE PROTEIN KINASE) 8"/>
    <property type="match status" value="1"/>
</dbReference>
<evidence type="ECO:0000313" key="2">
    <source>
        <dbReference type="Proteomes" id="UP001515500"/>
    </source>
</evidence>
<dbReference type="InterPro" id="IPR013103">
    <property type="entry name" value="RVT_2"/>
</dbReference>
<dbReference type="InterPro" id="IPR043502">
    <property type="entry name" value="DNA/RNA_pol_sf"/>
</dbReference>
<proteinExistence type="predicted"/>
<dbReference type="Proteomes" id="UP001515500">
    <property type="component" value="Chromosome 10"/>
</dbReference>
<keyword evidence="2" id="KW-1185">Reference proteome</keyword>
<sequence>MFCKLKKSLYGLKQAPRAWFKKFHTTICASGLRQSSHDHSMFLRETSAAMIILLIYVDDIIITGNDTAGIFDIKAILHSSFHMKDLGALTYFLGLEVTYTSNGLGLNQTKYTCDIIREANLTDDKVAHTPMEVNVKYKNDDGKPISDPTHYRKIVGSLVYLTMTRPDISFAVHILSQFVSDPRQLHLAALHRVIQYLKGSIRRGIFFPSSSMLNVKGFTDADWAGCPDSRRSTTGWCMFLGDSLISWKCKKQDRVSKSSTEAEYRSMSTACSEIVWLQRLLDELRVKLNEPTQLFVDNMSAIQIANNPVFHERTKHIEVDCHYIRELLQQGLITLPHIKTEHQLADIFTKAKTRGRHEFLLDKLMLKSASI</sequence>
<dbReference type="PANTHER" id="PTHR11439">
    <property type="entry name" value="GAG-POL-RELATED RETROTRANSPOSON"/>
    <property type="match status" value="1"/>
</dbReference>
<dbReference type="RefSeq" id="XP_039133201.1">
    <property type="nucleotide sequence ID" value="XM_039277267.1"/>
</dbReference>
<name>A0AB40C327_DIOCR</name>
<dbReference type="Pfam" id="PF07727">
    <property type="entry name" value="RVT_2"/>
    <property type="match status" value="1"/>
</dbReference>